<feature type="domain" description="NlpC/P60" evidence="6">
    <location>
        <begin position="237"/>
        <end position="362"/>
    </location>
</feature>
<gene>
    <name evidence="7" type="ORF">IAC85_05040</name>
</gene>
<evidence type="ECO:0000256" key="1">
    <source>
        <dbReference type="ARBA" id="ARBA00007074"/>
    </source>
</evidence>
<name>A0A9D1CL12_9FIRM</name>
<dbReference type="InterPro" id="IPR051202">
    <property type="entry name" value="Peptidase_C40"/>
</dbReference>
<organism evidence="7 8">
    <name type="scientific">Candidatus Faecenecus gallistercoris</name>
    <dbReference type="NCBI Taxonomy" id="2840793"/>
    <lineage>
        <taxon>Bacteria</taxon>
        <taxon>Bacillati</taxon>
        <taxon>Bacillota</taxon>
        <taxon>Bacillota incertae sedis</taxon>
        <taxon>Candidatus Faecenecus</taxon>
    </lineage>
</organism>
<evidence type="ECO:0000256" key="3">
    <source>
        <dbReference type="ARBA" id="ARBA00022801"/>
    </source>
</evidence>
<keyword evidence="3" id="KW-0378">Hydrolase</keyword>
<evidence type="ECO:0000313" key="7">
    <source>
        <dbReference type="EMBL" id="HIQ65088.1"/>
    </source>
</evidence>
<dbReference type="EMBL" id="DVFU01000097">
    <property type="protein sequence ID" value="HIQ65088.1"/>
    <property type="molecule type" value="Genomic_DNA"/>
</dbReference>
<proteinExistence type="inferred from homology"/>
<evidence type="ECO:0000256" key="2">
    <source>
        <dbReference type="ARBA" id="ARBA00022670"/>
    </source>
</evidence>
<evidence type="ECO:0000259" key="6">
    <source>
        <dbReference type="PROSITE" id="PS51935"/>
    </source>
</evidence>
<dbReference type="Gene3D" id="3.90.1720.10">
    <property type="entry name" value="endopeptidase domain like (from Nostoc punctiforme)"/>
    <property type="match status" value="1"/>
</dbReference>
<keyword evidence="5" id="KW-1133">Transmembrane helix</keyword>
<dbReference type="GO" id="GO:0008234">
    <property type="term" value="F:cysteine-type peptidase activity"/>
    <property type="evidence" value="ECO:0007669"/>
    <property type="project" value="UniProtKB-KW"/>
</dbReference>
<comment type="caution">
    <text evidence="7">The sequence shown here is derived from an EMBL/GenBank/DDBJ whole genome shotgun (WGS) entry which is preliminary data.</text>
</comment>
<dbReference type="GO" id="GO:0006508">
    <property type="term" value="P:proteolysis"/>
    <property type="evidence" value="ECO:0007669"/>
    <property type="project" value="UniProtKB-KW"/>
</dbReference>
<feature type="transmembrane region" description="Helical" evidence="5">
    <location>
        <begin position="21"/>
        <end position="45"/>
    </location>
</feature>
<dbReference type="AlphaFoldDB" id="A0A9D1CL12"/>
<dbReference type="Proteomes" id="UP000886725">
    <property type="component" value="Unassembled WGS sequence"/>
</dbReference>
<dbReference type="PANTHER" id="PTHR47053">
    <property type="entry name" value="MUREIN DD-ENDOPEPTIDASE MEPH-RELATED"/>
    <property type="match status" value="1"/>
</dbReference>
<keyword evidence="5" id="KW-0472">Membrane</keyword>
<evidence type="ECO:0000256" key="5">
    <source>
        <dbReference type="SAM" id="Phobius"/>
    </source>
</evidence>
<keyword evidence="5" id="KW-0812">Transmembrane</keyword>
<comment type="similarity">
    <text evidence="1">Belongs to the peptidase C40 family.</text>
</comment>
<dbReference type="InterPro" id="IPR000064">
    <property type="entry name" value="NLP_P60_dom"/>
</dbReference>
<dbReference type="InterPro" id="IPR038765">
    <property type="entry name" value="Papain-like_cys_pep_sf"/>
</dbReference>
<reference evidence="7" key="2">
    <citation type="journal article" date="2021" name="PeerJ">
        <title>Extensive microbial diversity within the chicken gut microbiome revealed by metagenomics and culture.</title>
        <authorList>
            <person name="Gilroy R."/>
            <person name="Ravi A."/>
            <person name="Getino M."/>
            <person name="Pursley I."/>
            <person name="Horton D.L."/>
            <person name="Alikhan N.F."/>
            <person name="Baker D."/>
            <person name="Gharbi K."/>
            <person name="Hall N."/>
            <person name="Watson M."/>
            <person name="Adriaenssens E.M."/>
            <person name="Foster-Nyarko E."/>
            <person name="Jarju S."/>
            <person name="Secka A."/>
            <person name="Antonio M."/>
            <person name="Oren A."/>
            <person name="Chaudhuri R.R."/>
            <person name="La Ragione R."/>
            <person name="Hildebrand F."/>
            <person name="Pallen M.J."/>
        </authorList>
    </citation>
    <scope>NUCLEOTIDE SEQUENCE</scope>
    <source>
        <strain evidence="7">CHK165-10780</strain>
    </source>
</reference>
<evidence type="ECO:0000313" key="8">
    <source>
        <dbReference type="Proteomes" id="UP000886725"/>
    </source>
</evidence>
<dbReference type="Gene3D" id="2.60.40.10">
    <property type="entry name" value="Immunoglobulins"/>
    <property type="match status" value="1"/>
</dbReference>
<protein>
    <submittedName>
        <fullName evidence="7">C40 family peptidase</fullName>
    </submittedName>
</protein>
<dbReference type="PROSITE" id="PS51935">
    <property type="entry name" value="NLPC_P60"/>
    <property type="match status" value="1"/>
</dbReference>
<accession>A0A9D1CL12</accession>
<dbReference type="InterPro" id="IPR013783">
    <property type="entry name" value="Ig-like_fold"/>
</dbReference>
<dbReference type="PANTHER" id="PTHR47053:SF1">
    <property type="entry name" value="MUREIN DD-ENDOPEPTIDASE MEPH-RELATED"/>
    <property type="match status" value="1"/>
</dbReference>
<dbReference type="Pfam" id="PF00877">
    <property type="entry name" value="NLPC_P60"/>
    <property type="match status" value="1"/>
</dbReference>
<sequence>MKSINDPLSRKKRKTRVAKKSDVKVLMSSFVFVFTVTTLLGYYVYDIARRQRIYDSLNISFSSVTEIEYGTANYNPQELVENVEEGVIRNYTKTVDTSTVGTKELIFEVGKDDIVKEIKVTVEVKDTKAPEITVTKDSVNIYQGYNYDVEENIESVKDLVDGDIAYNDGSTVGSEESVSYYTVDSALDYNKVGSYPVTIRAVDKNANVSEKTFTVNVLAKKKTVKKTTTVSSNVQATVDTSSVTAAAYSLVGSRYRSGGNSPATGFDCSGFVQYVFSVTGKKISRSTSSQLYEGTAVSRSNMQPGDIIVWSTNASNAPTHVALYVGNGNMIHAANPRSGVIVSNVSYWESHGGGHIVSVRRV</sequence>
<dbReference type="SUPFAM" id="SSF54001">
    <property type="entry name" value="Cysteine proteinases"/>
    <property type="match status" value="1"/>
</dbReference>
<reference evidence="7" key="1">
    <citation type="submission" date="2020-10" db="EMBL/GenBank/DDBJ databases">
        <authorList>
            <person name="Gilroy R."/>
        </authorList>
    </citation>
    <scope>NUCLEOTIDE SEQUENCE</scope>
    <source>
        <strain evidence="7">CHK165-10780</strain>
    </source>
</reference>
<keyword evidence="4" id="KW-0788">Thiol protease</keyword>
<evidence type="ECO:0000256" key="4">
    <source>
        <dbReference type="ARBA" id="ARBA00022807"/>
    </source>
</evidence>
<keyword evidence="2" id="KW-0645">Protease</keyword>